<evidence type="ECO:0000259" key="1">
    <source>
        <dbReference type="PROSITE" id="PS50022"/>
    </source>
</evidence>
<dbReference type="EnsemblMetazoa" id="CapteT123052">
    <property type="protein sequence ID" value="CapteP123052"/>
    <property type="gene ID" value="CapteG123052"/>
</dbReference>
<dbReference type="PROSITE" id="PS50022">
    <property type="entry name" value="FA58C_3"/>
    <property type="match status" value="1"/>
</dbReference>
<organism evidence="2">
    <name type="scientific">Capitella teleta</name>
    <name type="common">Polychaete worm</name>
    <dbReference type="NCBI Taxonomy" id="283909"/>
    <lineage>
        <taxon>Eukaryota</taxon>
        <taxon>Metazoa</taxon>
        <taxon>Spiralia</taxon>
        <taxon>Lophotrochozoa</taxon>
        <taxon>Annelida</taxon>
        <taxon>Polychaeta</taxon>
        <taxon>Sedentaria</taxon>
        <taxon>Scolecida</taxon>
        <taxon>Capitellidae</taxon>
        <taxon>Capitella</taxon>
    </lineage>
</organism>
<dbReference type="EMBL" id="KB304423">
    <property type="protein sequence ID" value="ELU02046.1"/>
    <property type="molecule type" value="Genomic_DNA"/>
</dbReference>
<proteinExistence type="predicted"/>
<dbReference type="Proteomes" id="UP000014760">
    <property type="component" value="Unassembled WGS sequence"/>
</dbReference>
<dbReference type="STRING" id="283909.R7U7D9"/>
<sequence length="119" mass="14404">WLQVDLGYSRSIYAIDTMGNPNINMLVKTFKIEYREDGQLWKWYTLNGLTKIFDGNTQTDVVVRNYFDPPIAARFVKLYPLEHENYRCMRWELYTCLRKSSNWNNYTDRNRIEFLTRDA</sequence>
<dbReference type="InterPro" id="IPR008979">
    <property type="entry name" value="Galactose-bd-like_sf"/>
</dbReference>
<dbReference type="PANTHER" id="PTHR24543">
    <property type="entry name" value="MULTICOPPER OXIDASE-RELATED"/>
    <property type="match status" value="1"/>
</dbReference>
<dbReference type="SUPFAM" id="SSF49785">
    <property type="entry name" value="Galactose-binding domain-like"/>
    <property type="match status" value="1"/>
</dbReference>
<feature type="domain" description="F5/8 type C" evidence="1">
    <location>
        <begin position="1"/>
        <end position="96"/>
    </location>
</feature>
<gene>
    <name evidence="2" type="ORF">CAPTEDRAFT_123052</name>
</gene>
<feature type="non-terminal residue" evidence="2">
    <location>
        <position position="1"/>
    </location>
</feature>
<evidence type="ECO:0000313" key="3">
    <source>
        <dbReference type="EnsemblMetazoa" id="CapteP123052"/>
    </source>
</evidence>
<dbReference type="OrthoDB" id="2121828at2759"/>
<dbReference type="Gene3D" id="2.60.120.260">
    <property type="entry name" value="Galactose-binding domain-like"/>
    <property type="match status" value="1"/>
</dbReference>
<evidence type="ECO:0000313" key="2">
    <source>
        <dbReference type="EMBL" id="ELU02046.1"/>
    </source>
</evidence>
<dbReference type="AlphaFoldDB" id="R7U7D9"/>
<protein>
    <recommendedName>
        <fullName evidence="1">F5/8 type C domain-containing protein</fullName>
    </recommendedName>
</protein>
<name>R7U7D9_CAPTE</name>
<dbReference type="HOGENOM" id="CLU_030066_5_1_1"/>
<dbReference type="Pfam" id="PF00754">
    <property type="entry name" value="F5_F8_type_C"/>
    <property type="match status" value="1"/>
</dbReference>
<dbReference type="PANTHER" id="PTHR24543:SF325">
    <property type="entry name" value="F5_8 TYPE C DOMAIN-CONTAINING PROTEIN"/>
    <property type="match status" value="1"/>
</dbReference>
<dbReference type="CDD" id="cd00057">
    <property type="entry name" value="FA58C"/>
    <property type="match status" value="1"/>
</dbReference>
<dbReference type="OMA" id="HANWIQY"/>
<reference evidence="4" key="1">
    <citation type="submission" date="2012-12" db="EMBL/GenBank/DDBJ databases">
        <authorList>
            <person name="Hellsten U."/>
            <person name="Grimwood J."/>
            <person name="Chapman J.A."/>
            <person name="Shapiro H."/>
            <person name="Aerts A."/>
            <person name="Otillar R.P."/>
            <person name="Terry A.Y."/>
            <person name="Boore J.L."/>
            <person name="Simakov O."/>
            <person name="Marletaz F."/>
            <person name="Cho S.-J."/>
            <person name="Edsinger-Gonzales E."/>
            <person name="Havlak P."/>
            <person name="Kuo D.-H."/>
            <person name="Larsson T."/>
            <person name="Lv J."/>
            <person name="Arendt D."/>
            <person name="Savage R."/>
            <person name="Osoegawa K."/>
            <person name="de Jong P."/>
            <person name="Lindberg D.R."/>
            <person name="Seaver E.C."/>
            <person name="Weisblat D.A."/>
            <person name="Putnam N.H."/>
            <person name="Grigoriev I.V."/>
            <person name="Rokhsar D.S."/>
        </authorList>
    </citation>
    <scope>NUCLEOTIDE SEQUENCE</scope>
    <source>
        <strain evidence="4">I ESC-2004</strain>
    </source>
</reference>
<dbReference type="EMBL" id="AMQN01025254">
    <property type="status" value="NOT_ANNOTATED_CDS"/>
    <property type="molecule type" value="Genomic_DNA"/>
</dbReference>
<keyword evidence="4" id="KW-1185">Reference proteome</keyword>
<dbReference type="InterPro" id="IPR000421">
    <property type="entry name" value="FA58C"/>
</dbReference>
<accession>R7U7D9</accession>
<evidence type="ECO:0000313" key="4">
    <source>
        <dbReference type="Proteomes" id="UP000014760"/>
    </source>
</evidence>
<reference evidence="2 4" key="2">
    <citation type="journal article" date="2013" name="Nature">
        <title>Insights into bilaterian evolution from three spiralian genomes.</title>
        <authorList>
            <person name="Simakov O."/>
            <person name="Marletaz F."/>
            <person name="Cho S.J."/>
            <person name="Edsinger-Gonzales E."/>
            <person name="Havlak P."/>
            <person name="Hellsten U."/>
            <person name="Kuo D.H."/>
            <person name="Larsson T."/>
            <person name="Lv J."/>
            <person name="Arendt D."/>
            <person name="Savage R."/>
            <person name="Osoegawa K."/>
            <person name="de Jong P."/>
            <person name="Grimwood J."/>
            <person name="Chapman J.A."/>
            <person name="Shapiro H."/>
            <person name="Aerts A."/>
            <person name="Otillar R.P."/>
            <person name="Terry A.Y."/>
            <person name="Boore J.L."/>
            <person name="Grigoriev I.V."/>
            <person name="Lindberg D.R."/>
            <person name="Seaver E.C."/>
            <person name="Weisblat D.A."/>
            <person name="Putnam N.H."/>
            <person name="Rokhsar D.S."/>
        </authorList>
    </citation>
    <scope>NUCLEOTIDE SEQUENCE</scope>
    <source>
        <strain evidence="2 4">I ESC-2004</strain>
    </source>
</reference>
<reference evidence="3" key="3">
    <citation type="submission" date="2015-06" db="UniProtKB">
        <authorList>
            <consortium name="EnsemblMetazoa"/>
        </authorList>
    </citation>
    <scope>IDENTIFICATION</scope>
</reference>